<dbReference type="InterPro" id="IPR018535">
    <property type="entry name" value="DUF1996"/>
</dbReference>
<dbReference type="PANTHER" id="PTHR43662">
    <property type="match status" value="1"/>
</dbReference>
<sequence length="484" mass="52634">MLKSVALSAGLIAGANAFWRMECPGRVGLARMDPIINPNEASPHAHTIHGSNGFSESATTADLLDGDCTSCRVTQDKSAYWTPTIYFQDAKTEKFEIVPQVGGMLAYYLLYGDNITAFPPGFQMISGDNDRRTYTLGDARQPDPDRSQWAALGQTTQEALAQRAIGFNCLNYAKNPEQTLYRHYLPPKAELDQNCTEGVRLEIMFPSCWKGGNAIDSEDHKSHMAFPDQVMTGTCPEGYPVRTPSILYETIWNTYAFKNRDGRFVVSNGDTTGYGYHGDFMTGWDPEFLQRAINQCTNLSGLIQDCPIFDVVDKEEATSCKIKKPLLKALFAEDVVGPMANLPGGIKVGQVGSGDHGKKPPAASKPAASSSASSSAQSPVSKPSAAVSPLPGLAFKENAPSSSSVPSPTTTSVTPPPPPPTTPSVQPSYYSTEYITNGNQVTQILWVEKWVTVTDYGNSPAPTPARAHDHRRRHMRHGHVHGKF</sequence>
<feature type="compositionally biased region" description="Low complexity" evidence="1">
    <location>
        <begin position="360"/>
        <end position="389"/>
    </location>
</feature>
<dbReference type="Pfam" id="PF09362">
    <property type="entry name" value="DUF1996"/>
    <property type="match status" value="1"/>
</dbReference>
<evidence type="ECO:0000313" key="4">
    <source>
        <dbReference type="EMBL" id="EXU97880.1"/>
    </source>
</evidence>
<evidence type="ECO:0000256" key="2">
    <source>
        <dbReference type="SAM" id="SignalP"/>
    </source>
</evidence>
<dbReference type="HOGENOM" id="CLU_014722_1_2_1"/>
<protein>
    <submittedName>
        <fullName evidence="4">DUF1996 domain protein</fullName>
    </submittedName>
</protein>
<feature type="region of interest" description="Disordered" evidence="1">
    <location>
        <begin position="347"/>
        <end position="427"/>
    </location>
</feature>
<dbReference type="Proteomes" id="UP000030151">
    <property type="component" value="Unassembled WGS sequence"/>
</dbReference>
<name>A0A014P646_9HYPO</name>
<feature type="compositionally biased region" description="Basic residues" evidence="1">
    <location>
        <begin position="468"/>
        <end position="484"/>
    </location>
</feature>
<dbReference type="AlphaFoldDB" id="A0A014P646"/>
<dbReference type="OrthoDB" id="74764at2759"/>
<keyword evidence="2" id="KW-0732">Signal</keyword>
<evidence type="ECO:0000259" key="3">
    <source>
        <dbReference type="Pfam" id="PF09362"/>
    </source>
</evidence>
<reference evidence="4 5" key="1">
    <citation type="submission" date="2014-02" db="EMBL/GenBank/DDBJ databases">
        <title>The genome sequence of the entomopathogenic fungus Metarhizium robertsii ARSEF 2575.</title>
        <authorList>
            <person name="Giuliano Garisto Donzelli B."/>
            <person name="Roe B.A."/>
            <person name="Macmil S.L."/>
            <person name="Krasnoff S.B."/>
            <person name="Gibson D.M."/>
        </authorList>
    </citation>
    <scope>NUCLEOTIDE SEQUENCE [LARGE SCALE GENOMIC DNA]</scope>
    <source>
        <strain evidence="4 5">ARSEF 2575</strain>
    </source>
</reference>
<gene>
    <name evidence="4" type="ORF">X797_009069</name>
</gene>
<feature type="compositionally biased region" description="Low complexity" evidence="1">
    <location>
        <begin position="400"/>
        <end position="413"/>
    </location>
</feature>
<feature type="chain" id="PRO_5001473238" evidence="2">
    <location>
        <begin position="18"/>
        <end position="484"/>
    </location>
</feature>
<comment type="caution">
    <text evidence="4">The sequence shown here is derived from an EMBL/GenBank/DDBJ whole genome shotgun (WGS) entry which is preliminary data.</text>
</comment>
<feature type="domain" description="DUF1996" evidence="3">
    <location>
        <begin position="33"/>
        <end position="284"/>
    </location>
</feature>
<dbReference type="eggNOG" id="ENOG502S6VN">
    <property type="taxonomic scope" value="Eukaryota"/>
</dbReference>
<dbReference type="EMBL" id="JELW01000032">
    <property type="protein sequence ID" value="EXU97880.1"/>
    <property type="molecule type" value="Genomic_DNA"/>
</dbReference>
<evidence type="ECO:0000313" key="5">
    <source>
        <dbReference type="Proteomes" id="UP000030151"/>
    </source>
</evidence>
<feature type="signal peptide" evidence="2">
    <location>
        <begin position="1"/>
        <end position="17"/>
    </location>
</feature>
<accession>A0A014P646</accession>
<feature type="region of interest" description="Disordered" evidence="1">
    <location>
        <begin position="461"/>
        <end position="484"/>
    </location>
</feature>
<evidence type="ECO:0000256" key="1">
    <source>
        <dbReference type="SAM" id="MobiDB-lite"/>
    </source>
</evidence>
<dbReference type="PANTHER" id="PTHR43662:SF7">
    <property type="entry name" value="DUF1996 DOMAIN-CONTAINING PROTEIN"/>
    <property type="match status" value="1"/>
</dbReference>
<proteinExistence type="predicted"/>
<organism evidence="4 5">
    <name type="scientific">Metarhizium robertsii</name>
    <dbReference type="NCBI Taxonomy" id="568076"/>
    <lineage>
        <taxon>Eukaryota</taxon>
        <taxon>Fungi</taxon>
        <taxon>Dikarya</taxon>
        <taxon>Ascomycota</taxon>
        <taxon>Pezizomycotina</taxon>
        <taxon>Sordariomycetes</taxon>
        <taxon>Hypocreomycetidae</taxon>
        <taxon>Hypocreales</taxon>
        <taxon>Clavicipitaceae</taxon>
        <taxon>Metarhizium</taxon>
    </lineage>
</organism>